<dbReference type="InterPro" id="IPR036388">
    <property type="entry name" value="WH-like_DNA-bd_sf"/>
</dbReference>
<dbReference type="Proteomes" id="UP001560573">
    <property type="component" value="Unassembled WGS sequence"/>
</dbReference>
<dbReference type="InterPro" id="IPR013249">
    <property type="entry name" value="RNA_pol_sigma70_r4_t2"/>
</dbReference>
<dbReference type="NCBIfam" id="TIGR02985">
    <property type="entry name" value="Sig70_bacteroi1"/>
    <property type="match status" value="1"/>
</dbReference>
<dbReference type="Pfam" id="PF04542">
    <property type="entry name" value="Sigma70_r2"/>
    <property type="match status" value="1"/>
</dbReference>
<dbReference type="SUPFAM" id="SSF88659">
    <property type="entry name" value="Sigma3 and sigma4 domains of RNA polymerase sigma factors"/>
    <property type="match status" value="1"/>
</dbReference>
<evidence type="ECO:0000256" key="1">
    <source>
        <dbReference type="ARBA" id="ARBA00010641"/>
    </source>
</evidence>
<evidence type="ECO:0000256" key="2">
    <source>
        <dbReference type="ARBA" id="ARBA00023015"/>
    </source>
</evidence>
<protein>
    <submittedName>
        <fullName evidence="7">RNA polymerase sigma-70 factor</fullName>
    </submittedName>
</protein>
<dbReference type="PANTHER" id="PTHR43133">
    <property type="entry name" value="RNA POLYMERASE ECF-TYPE SIGMA FACTO"/>
    <property type="match status" value="1"/>
</dbReference>
<dbReference type="InterPro" id="IPR013324">
    <property type="entry name" value="RNA_pol_sigma_r3/r4-like"/>
</dbReference>
<dbReference type="InterPro" id="IPR013325">
    <property type="entry name" value="RNA_pol_sigma_r2"/>
</dbReference>
<evidence type="ECO:0000259" key="5">
    <source>
        <dbReference type="Pfam" id="PF04542"/>
    </source>
</evidence>
<dbReference type="InterPro" id="IPR039425">
    <property type="entry name" value="RNA_pol_sigma-70-like"/>
</dbReference>
<dbReference type="RefSeq" id="WP_369328733.1">
    <property type="nucleotide sequence ID" value="NZ_JAULBC010000002.1"/>
</dbReference>
<feature type="domain" description="RNA polymerase sigma-70 region 2" evidence="5">
    <location>
        <begin position="35"/>
        <end position="101"/>
    </location>
</feature>
<organism evidence="7 8">
    <name type="scientific">Danxiaibacter flavus</name>
    <dbReference type="NCBI Taxonomy" id="3049108"/>
    <lineage>
        <taxon>Bacteria</taxon>
        <taxon>Pseudomonadati</taxon>
        <taxon>Bacteroidota</taxon>
        <taxon>Chitinophagia</taxon>
        <taxon>Chitinophagales</taxon>
        <taxon>Chitinophagaceae</taxon>
        <taxon>Danxiaibacter</taxon>
    </lineage>
</organism>
<dbReference type="Pfam" id="PF08281">
    <property type="entry name" value="Sigma70_r4_2"/>
    <property type="match status" value="1"/>
</dbReference>
<dbReference type="Gene3D" id="1.10.10.10">
    <property type="entry name" value="Winged helix-like DNA-binding domain superfamily/Winged helix DNA-binding domain"/>
    <property type="match status" value="1"/>
</dbReference>
<dbReference type="CDD" id="cd06171">
    <property type="entry name" value="Sigma70_r4"/>
    <property type="match status" value="1"/>
</dbReference>
<reference evidence="7 8" key="1">
    <citation type="submission" date="2023-07" db="EMBL/GenBank/DDBJ databases">
        <authorList>
            <person name="Lian W.-H."/>
        </authorList>
    </citation>
    <scope>NUCLEOTIDE SEQUENCE [LARGE SCALE GENOMIC DNA]</scope>
    <source>
        <strain evidence="7 8">SYSU DXS3180</strain>
    </source>
</reference>
<dbReference type="EMBL" id="JAULBC010000002">
    <property type="protein sequence ID" value="MEX6687329.1"/>
    <property type="molecule type" value="Genomic_DNA"/>
</dbReference>
<dbReference type="InterPro" id="IPR014284">
    <property type="entry name" value="RNA_pol_sigma-70_dom"/>
</dbReference>
<comment type="similarity">
    <text evidence="1">Belongs to the sigma-70 factor family. ECF subfamily.</text>
</comment>
<accession>A0ABV3ZDQ6</accession>
<evidence type="ECO:0000256" key="3">
    <source>
        <dbReference type="ARBA" id="ARBA00023082"/>
    </source>
</evidence>
<dbReference type="Gene3D" id="1.10.1740.10">
    <property type="match status" value="1"/>
</dbReference>
<evidence type="ECO:0000256" key="4">
    <source>
        <dbReference type="ARBA" id="ARBA00023163"/>
    </source>
</evidence>
<sequence>MNSSNVPYTIIALPNEKRLLSEIAAGDEYAFREIFDYYRKPIYAYAMHLLKNEVLADEIIQDVFLKVWLQRDQLNGILHFRGWLYTVARNKMIDALKFQMRENTFKNAVPLTVVTNETEELLLAREYDHLVDEAIDTLSPKQQLIYNLSRKKGLKHEEIASQLNISTNTVKTHLVQALRAMRKHLLPHLHLAVISLYLF</sequence>
<comment type="caution">
    <text evidence="7">The sequence shown here is derived from an EMBL/GenBank/DDBJ whole genome shotgun (WGS) entry which is preliminary data.</text>
</comment>
<name>A0ABV3ZDQ6_9BACT</name>
<keyword evidence="8" id="KW-1185">Reference proteome</keyword>
<dbReference type="InterPro" id="IPR014327">
    <property type="entry name" value="RNA_pol_sigma70_bacteroid"/>
</dbReference>
<keyword evidence="2" id="KW-0805">Transcription regulation</keyword>
<evidence type="ECO:0000313" key="7">
    <source>
        <dbReference type="EMBL" id="MEX6687329.1"/>
    </source>
</evidence>
<dbReference type="SUPFAM" id="SSF88946">
    <property type="entry name" value="Sigma2 domain of RNA polymerase sigma factors"/>
    <property type="match status" value="1"/>
</dbReference>
<keyword evidence="3" id="KW-0731">Sigma factor</keyword>
<feature type="domain" description="RNA polymerase sigma factor 70 region 4 type 2" evidence="6">
    <location>
        <begin position="130"/>
        <end position="181"/>
    </location>
</feature>
<evidence type="ECO:0000259" key="6">
    <source>
        <dbReference type="Pfam" id="PF08281"/>
    </source>
</evidence>
<dbReference type="InterPro" id="IPR007627">
    <property type="entry name" value="RNA_pol_sigma70_r2"/>
</dbReference>
<proteinExistence type="inferred from homology"/>
<keyword evidence="4" id="KW-0804">Transcription</keyword>
<evidence type="ECO:0000313" key="8">
    <source>
        <dbReference type="Proteomes" id="UP001560573"/>
    </source>
</evidence>
<dbReference type="PANTHER" id="PTHR43133:SF46">
    <property type="entry name" value="RNA POLYMERASE SIGMA-70 FACTOR ECF SUBFAMILY"/>
    <property type="match status" value="1"/>
</dbReference>
<gene>
    <name evidence="7" type="ORF">QTN47_07475</name>
</gene>
<dbReference type="NCBIfam" id="TIGR02937">
    <property type="entry name" value="sigma70-ECF"/>
    <property type="match status" value="1"/>
</dbReference>